<feature type="compositionally biased region" description="Basic and acidic residues" evidence="5">
    <location>
        <begin position="548"/>
        <end position="569"/>
    </location>
</feature>
<dbReference type="OrthoDB" id="9798343at2"/>
<feature type="region of interest" description="Disordered" evidence="5">
    <location>
        <begin position="457"/>
        <end position="626"/>
    </location>
</feature>
<dbReference type="Proteomes" id="UP000248021">
    <property type="component" value="Unassembled WGS sequence"/>
</dbReference>
<evidence type="ECO:0000256" key="5">
    <source>
        <dbReference type="SAM" id="MobiDB-lite"/>
    </source>
</evidence>
<dbReference type="GO" id="GO:0016020">
    <property type="term" value="C:membrane"/>
    <property type="evidence" value="ECO:0007669"/>
    <property type="project" value="UniProtKB-SubCell"/>
</dbReference>
<accession>A0A2V3TVH7</accession>
<evidence type="ECO:0000313" key="8">
    <source>
        <dbReference type="EMBL" id="PXW52480.1"/>
    </source>
</evidence>
<comment type="subcellular location">
    <subcellularLocation>
        <location evidence="1">Membrane</location>
    </subcellularLocation>
</comment>
<evidence type="ECO:0000256" key="6">
    <source>
        <dbReference type="SAM" id="Phobius"/>
    </source>
</evidence>
<evidence type="ECO:0000313" key="9">
    <source>
        <dbReference type="Proteomes" id="UP000248021"/>
    </source>
</evidence>
<feature type="compositionally biased region" description="Basic and acidic residues" evidence="5">
    <location>
        <begin position="612"/>
        <end position="626"/>
    </location>
</feature>
<feature type="transmembrane region" description="Helical" evidence="6">
    <location>
        <begin position="41"/>
        <end position="62"/>
    </location>
</feature>
<feature type="domain" description="HemY N-terminal" evidence="7">
    <location>
        <begin position="26"/>
        <end position="132"/>
    </location>
</feature>
<dbReference type="InterPro" id="IPR016982">
    <property type="entry name" value="Mms48"/>
</dbReference>
<dbReference type="InterPro" id="IPR011990">
    <property type="entry name" value="TPR-like_helical_dom_sf"/>
</dbReference>
<feature type="compositionally biased region" description="Pro residues" evidence="5">
    <location>
        <begin position="475"/>
        <end position="494"/>
    </location>
</feature>
<evidence type="ECO:0000256" key="3">
    <source>
        <dbReference type="ARBA" id="ARBA00022989"/>
    </source>
</evidence>
<dbReference type="PIRSF" id="PIRSF031802">
    <property type="entry name" value="UCP031802"/>
    <property type="match status" value="1"/>
</dbReference>
<feature type="compositionally biased region" description="Low complexity" evidence="5">
    <location>
        <begin position="461"/>
        <end position="474"/>
    </location>
</feature>
<reference evidence="8 9" key="1">
    <citation type="submission" date="2018-05" db="EMBL/GenBank/DDBJ databases">
        <title>Genomic Encyclopedia of Type Strains, Phase IV (KMG-IV): sequencing the most valuable type-strain genomes for metagenomic binning, comparative biology and taxonomic classification.</title>
        <authorList>
            <person name="Goeker M."/>
        </authorList>
    </citation>
    <scope>NUCLEOTIDE SEQUENCE [LARGE SCALE GENOMIC DNA]</scope>
    <source>
        <strain evidence="8 9">DSM 6462</strain>
    </source>
</reference>
<dbReference type="InterPro" id="IPR010817">
    <property type="entry name" value="HemY_N"/>
</dbReference>
<comment type="caution">
    <text evidence="8">The sequence shown here is derived from an EMBL/GenBank/DDBJ whole genome shotgun (WGS) entry which is preliminary data.</text>
</comment>
<dbReference type="Gene3D" id="1.25.40.10">
    <property type="entry name" value="Tetratricopeptide repeat domain"/>
    <property type="match status" value="1"/>
</dbReference>
<keyword evidence="3 6" id="KW-1133">Transmembrane helix</keyword>
<protein>
    <submittedName>
        <fullName evidence="8">HemY protein</fullName>
    </submittedName>
</protein>
<sequence>MIRVLVFLAVLALVALGASWLADRPGEVAVIWQGYRIETSVAVLMAAMLAVAFLLVCLWSLLRLILRLPSVMSFASRARRRNRGYVAVSRGMVAVGAGDPLAARRHASDAERWLGREPLTLLLKAQAAQISGDRAGAEATFTEMLDDAETRVLGLRGLFVEARRKGDAVAARAYVNKAVELAPGVAWASEAMLEFQSAERDWRGALAKLEQRVAHRSIDKATAKRQRAVLLTADALDRADKEPETALAAALAAVKLAPDLVPAAALAGRLLAANGKLRKAAKVLEANWKIEPHPDIAAAYLDLRHGDSTHDRLARAETLARLKPRHPEATLAVAEAAIAAHEYAKAKQVLAPLLAERPTVRACLLMADIEEAEHGASPALRQWLGKAARAPRDAVWMADGVTSDRWEPVSPISGRLDAFQWVAPAEQIANGRVHRDADAVLADGDEPTVLLPAALDQGQESGDASPAPASDVSSPVPPAAPTPLAPAPLTPAPSAPSASAPVAKAGVPSSEPMAKPAEQGSPSVSPEPSFGERDSEAPRGVTPQAMESEAKELEARASEAKGTDLKIADAKPAGVGTSAAKPEASTKRAAGPVVFPVARPPDDPGTDEFSPDDPRAGDRHPFMTRL</sequence>
<gene>
    <name evidence="8" type="ORF">C7450_11653</name>
</gene>
<feature type="compositionally biased region" description="Low complexity" evidence="5">
    <location>
        <begin position="495"/>
        <end position="510"/>
    </location>
</feature>
<name>A0A2V3TVH7_9HYPH</name>
<dbReference type="AlphaFoldDB" id="A0A2V3TVH7"/>
<dbReference type="EMBL" id="QJJK01000016">
    <property type="protein sequence ID" value="PXW52480.1"/>
    <property type="molecule type" value="Genomic_DNA"/>
</dbReference>
<evidence type="ECO:0000256" key="4">
    <source>
        <dbReference type="ARBA" id="ARBA00023136"/>
    </source>
</evidence>
<proteinExistence type="predicted"/>
<keyword evidence="4 6" id="KW-0472">Membrane</keyword>
<keyword evidence="2 6" id="KW-0812">Transmembrane</keyword>
<dbReference type="Pfam" id="PF07219">
    <property type="entry name" value="HemY_N"/>
    <property type="match status" value="1"/>
</dbReference>
<dbReference type="SUPFAM" id="SSF48452">
    <property type="entry name" value="TPR-like"/>
    <property type="match status" value="2"/>
</dbReference>
<organism evidence="8 9">
    <name type="scientific">Chelatococcus asaccharovorans</name>
    <dbReference type="NCBI Taxonomy" id="28210"/>
    <lineage>
        <taxon>Bacteria</taxon>
        <taxon>Pseudomonadati</taxon>
        <taxon>Pseudomonadota</taxon>
        <taxon>Alphaproteobacteria</taxon>
        <taxon>Hyphomicrobiales</taxon>
        <taxon>Chelatococcaceae</taxon>
        <taxon>Chelatococcus</taxon>
    </lineage>
</organism>
<evidence type="ECO:0000256" key="1">
    <source>
        <dbReference type="ARBA" id="ARBA00004370"/>
    </source>
</evidence>
<evidence type="ECO:0000259" key="7">
    <source>
        <dbReference type="Pfam" id="PF07219"/>
    </source>
</evidence>
<evidence type="ECO:0000256" key="2">
    <source>
        <dbReference type="ARBA" id="ARBA00022692"/>
    </source>
</evidence>
<keyword evidence="9" id="KW-1185">Reference proteome</keyword>
<dbReference type="RefSeq" id="WP_110377964.1">
    <property type="nucleotide sequence ID" value="NZ_JAHBRY010000001.1"/>
</dbReference>